<feature type="compositionally biased region" description="Acidic residues" evidence="1">
    <location>
        <begin position="51"/>
        <end position="65"/>
    </location>
</feature>
<organism evidence="2 3">
    <name type="scientific">Candidatus Pseudogracilibacillus intestinigallinarum</name>
    <dbReference type="NCBI Taxonomy" id="2838742"/>
    <lineage>
        <taxon>Bacteria</taxon>
        <taxon>Bacillati</taxon>
        <taxon>Bacillota</taxon>
        <taxon>Bacilli</taxon>
        <taxon>Bacillales</taxon>
        <taxon>Bacillaceae</taxon>
        <taxon>Pseudogracilibacillus</taxon>
    </lineage>
</organism>
<sequence>MKKIIGLAVALVVILGIGFGLTTKADEITVDDHNINQDEYVKDEGTKAEEEIPVDSEVEVEDEVDTADVDKAPAKEEAVTEAPDTTETYQFEETKIIESKVDMNGHTMDVVEDNPSKRIMLIKDENGHKQYKTIYVKKKNFLKIIDLNGGMIFKGKVS</sequence>
<evidence type="ECO:0000313" key="2">
    <source>
        <dbReference type="EMBL" id="HIV75462.1"/>
    </source>
</evidence>
<comment type="caution">
    <text evidence="2">The sequence shown here is derived from an EMBL/GenBank/DDBJ whole genome shotgun (WGS) entry which is preliminary data.</text>
</comment>
<name>A0A9D1TLJ1_9BACI</name>
<protein>
    <submittedName>
        <fullName evidence="2">Uncharacterized protein</fullName>
    </submittedName>
</protein>
<dbReference type="AlphaFoldDB" id="A0A9D1TLJ1"/>
<evidence type="ECO:0000256" key="1">
    <source>
        <dbReference type="SAM" id="MobiDB-lite"/>
    </source>
</evidence>
<proteinExistence type="predicted"/>
<gene>
    <name evidence="2" type="ORF">H9895_10310</name>
</gene>
<feature type="region of interest" description="Disordered" evidence="1">
    <location>
        <begin position="45"/>
        <end position="65"/>
    </location>
</feature>
<dbReference type="EMBL" id="DXHX01000145">
    <property type="protein sequence ID" value="HIV75462.1"/>
    <property type="molecule type" value="Genomic_DNA"/>
</dbReference>
<reference evidence="2" key="1">
    <citation type="journal article" date="2021" name="PeerJ">
        <title>Extensive microbial diversity within the chicken gut microbiome revealed by metagenomics and culture.</title>
        <authorList>
            <person name="Gilroy R."/>
            <person name="Ravi A."/>
            <person name="Getino M."/>
            <person name="Pursley I."/>
            <person name="Horton D.L."/>
            <person name="Alikhan N.F."/>
            <person name="Baker D."/>
            <person name="Gharbi K."/>
            <person name="Hall N."/>
            <person name="Watson M."/>
            <person name="Adriaenssens E.M."/>
            <person name="Foster-Nyarko E."/>
            <person name="Jarju S."/>
            <person name="Secka A."/>
            <person name="Antonio M."/>
            <person name="Oren A."/>
            <person name="Chaudhuri R.R."/>
            <person name="La Ragione R."/>
            <person name="Hildebrand F."/>
            <person name="Pallen M.J."/>
        </authorList>
    </citation>
    <scope>NUCLEOTIDE SEQUENCE</scope>
    <source>
        <strain evidence="2">CHK169-2315</strain>
    </source>
</reference>
<evidence type="ECO:0000313" key="3">
    <source>
        <dbReference type="Proteomes" id="UP000823937"/>
    </source>
</evidence>
<dbReference type="Proteomes" id="UP000823937">
    <property type="component" value="Unassembled WGS sequence"/>
</dbReference>
<reference evidence="2" key="2">
    <citation type="submission" date="2021-04" db="EMBL/GenBank/DDBJ databases">
        <authorList>
            <person name="Gilroy R."/>
        </authorList>
    </citation>
    <scope>NUCLEOTIDE SEQUENCE</scope>
    <source>
        <strain evidence="2">CHK169-2315</strain>
    </source>
</reference>
<accession>A0A9D1TLJ1</accession>